<evidence type="ECO:0000256" key="6">
    <source>
        <dbReference type="HAMAP-Rule" id="MF_01848"/>
    </source>
</evidence>
<dbReference type="InterPro" id="IPR010286">
    <property type="entry name" value="METTL16/RlmF"/>
</dbReference>
<feature type="compositionally biased region" description="Low complexity" evidence="7">
    <location>
        <begin position="1"/>
        <end position="19"/>
    </location>
</feature>
<dbReference type="Pfam" id="PF05971">
    <property type="entry name" value="Methyltransf_10"/>
    <property type="match status" value="1"/>
</dbReference>
<dbReference type="HAMAP" id="MF_01848">
    <property type="entry name" value="23SrRNA_methyltr_F"/>
    <property type="match status" value="1"/>
</dbReference>
<dbReference type="Gene3D" id="3.40.50.150">
    <property type="entry name" value="Vaccinia Virus protein VP39"/>
    <property type="match status" value="1"/>
</dbReference>
<keyword evidence="1 6" id="KW-0963">Cytoplasm</keyword>
<feature type="region of interest" description="Disordered" evidence="7">
    <location>
        <begin position="301"/>
        <end position="329"/>
    </location>
</feature>
<protein>
    <recommendedName>
        <fullName evidence="6">Ribosomal RNA large subunit methyltransferase F</fullName>
        <ecNumber evidence="6">2.1.1.181</ecNumber>
    </recommendedName>
    <alternativeName>
        <fullName evidence="6">23S rRNA mA1618 methyltransferase</fullName>
    </alternativeName>
    <alternativeName>
        <fullName evidence="6">rRNA adenine N-6-methyltransferase</fullName>
    </alternativeName>
</protein>
<dbReference type="PANTHER" id="PTHR13393">
    <property type="entry name" value="SAM-DEPENDENT METHYLTRANSFERASE"/>
    <property type="match status" value="1"/>
</dbReference>
<keyword evidence="4 6" id="KW-0808">Transferase</keyword>
<dbReference type="OrthoDB" id="1115728at2"/>
<keyword evidence="3 6" id="KW-0489">Methyltransferase</keyword>
<dbReference type="GO" id="GO:0005737">
    <property type="term" value="C:cytoplasm"/>
    <property type="evidence" value="ECO:0007669"/>
    <property type="project" value="UniProtKB-SubCell"/>
</dbReference>
<feature type="compositionally biased region" description="Basic and acidic residues" evidence="7">
    <location>
        <begin position="69"/>
        <end position="81"/>
    </location>
</feature>
<dbReference type="Proteomes" id="UP000273252">
    <property type="component" value="Unassembled WGS sequence"/>
</dbReference>
<comment type="subcellular location">
    <subcellularLocation>
        <location evidence="6">Cytoplasm</location>
    </subcellularLocation>
</comment>
<evidence type="ECO:0000256" key="1">
    <source>
        <dbReference type="ARBA" id="ARBA00022490"/>
    </source>
</evidence>
<dbReference type="PANTHER" id="PTHR13393:SF0">
    <property type="entry name" value="RNA N6-ADENOSINE-METHYLTRANSFERASE METTL16"/>
    <property type="match status" value="1"/>
</dbReference>
<dbReference type="GO" id="GO:0070475">
    <property type="term" value="P:rRNA base methylation"/>
    <property type="evidence" value="ECO:0007669"/>
    <property type="project" value="TreeGrafter"/>
</dbReference>
<feature type="region of interest" description="Disordered" evidence="7">
    <location>
        <begin position="1"/>
        <end position="95"/>
    </location>
</feature>
<dbReference type="NCBIfam" id="NF008725">
    <property type="entry name" value="PRK11727.1"/>
    <property type="match status" value="1"/>
</dbReference>
<dbReference type="InterPro" id="IPR016909">
    <property type="entry name" value="rRNA_lsu_MeTfrase_F"/>
</dbReference>
<evidence type="ECO:0000313" key="8">
    <source>
        <dbReference type="EMBL" id="RJX72988.1"/>
    </source>
</evidence>
<dbReference type="EC" id="2.1.1.181" evidence="6"/>
<evidence type="ECO:0000313" key="9">
    <source>
        <dbReference type="Proteomes" id="UP000273252"/>
    </source>
</evidence>
<evidence type="ECO:0000256" key="3">
    <source>
        <dbReference type="ARBA" id="ARBA00022603"/>
    </source>
</evidence>
<comment type="catalytic activity">
    <reaction evidence="6">
        <text>adenosine(1618) in 23S rRNA + S-adenosyl-L-methionine = N(6)-methyladenosine(1618) in 23S rRNA + S-adenosyl-L-homocysteine + H(+)</text>
        <dbReference type="Rhea" id="RHEA:16497"/>
        <dbReference type="Rhea" id="RHEA-COMP:10229"/>
        <dbReference type="Rhea" id="RHEA-COMP:10231"/>
        <dbReference type="ChEBI" id="CHEBI:15378"/>
        <dbReference type="ChEBI" id="CHEBI:57856"/>
        <dbReference type="ChEBI" id="CHEBI:59789"/>
        <dbReference type="ChEBI" id="CHEBI:74411"/>
        <dbReference type="ChEBI" id="CHEBI:74449"/>
        <dbReference type="EC" id="2.1.1.181"/>
    </reaction>
</comment>
<gene>
    <name evidence="6 8" type="primary">rlmF</name>
    <name evidence="8" type="ORF">DZ860_07045</name>
</gene>
<keyword evidence="9" id="KW-1185">Reference proteome</keyword>
<feature type="compositionally biased region" description="Polar residues" evidence="7">
    <location>
        <begin position="320"/>
        <end position="329"/>
    </location>
</feature>
<evidence type="ECO:0000256" key="5">
    <source>
        <dbReference type="ARBA" id="ARBA00022691"/>
    </source>
</evidence>
<dbReference type="GO" id="GO:0052907">
    <property type="term" value="F:23S rRNA (adenine(1618)-N(6))-methyltransferase activity"/>
    <property type="evidence" value="ECO:0007669"/>
    <property type="project" value="UniProtKB-EC"/>
</dbReference>
<reference evidence="8 9" key="1">
    <citation type="submission" date="2018-08" db="EMBL/GenBank/DDBJ databases">
        <title>Vibrio isolated from the Eastern China Marginal Seas.</title>
        <authorList>
            <person name="Li Y."/>
        </authorList>
    </citation>
    <scope>NUCLEOTIDE SEQUENCE [LARGE SCALE GENOMIC DNA]</scope>
    <source>
        <strain evidence="8 9">BEI233</strain>
    </source>
</reference>
<dbReference type="SUPFAM" id="SSF53335">
    <property type="entry name" value="S-adenosyl-L-methionine-dependent methyltransferases"/>
    <property type="match status" value="1"/>
</dbReference>
<comment type="caution">
    <text evidence="8">The sequence shown here is derived from an EMBL/GenBank/DDBJ whole genome shotgun (WGS) entry which is preliminary data.</text>
</comment>
<comment type="similarity">
    <text evidence="6">Belongs to the methyltransferase superfamily. METTL16/RlmF family.</text>
</comment>
<dbReference type="InterPro" id="IPR029063">
    <property type="entry name" value="SAM-dependent_MTases_sf"/>
</dbReference>
<name>A0A3A6QNY7_9VIBR</name>
<organism evidence="8 9">
    <name type="scientific">Vibrio sinensis</name>
    <dbReference type="NCBI Taxonomy" id="2302434"/>
    <lineage>
        <taxon>Bacteria</taxon>
        <taxon>Pseudomonadati</taxon>
        <taxon>Pseudomonadota</taxon>
        <taxon>Gammaproteobacteria</taxon>
        <taxon>Vibrionales</taxon>
        <taxon>Vibrionaceae</taxon>
        <taxon>Vibrio</taxon>
    </lineage>
</organism>
<evidence type="ECO:0000256" key="7">
    <source>
        <dbReference type="SAM" id="MobiDB-lite"/>
    </source>
</evidence>
<sequence>MNPFNKFNPGNKSNSSNKPHAGRKSSQGKKNDLANPAQAEKKAGRSSKFSDANSKKSASGIHTSVANTRGERSKAKNETSAKKKQNSEQSNSTMKVVTVNSPVGLHKRNVHQGRYDFTQLVAVLPELAAHVIRNPRGEQSIRFDDPLAVKLLNKALLAHHYGVTHWDIPAGYLCPPIPGRADYIHRLAELLNKEFPQLDQTQVRALDIGVGANCIYPIVATTQYGWRYVGSDVDPQSVTNSNAIATNNAVLQGRIECRLQAQSRHFFKGIIQENERYDVTTCNPPFHKSLEEARQGTERKINNLNANRQKRGQKPAPMQKESSTKQAASALNFGGQKAELWCPGGEAEFVKNLAFESRDFAKQVLWFTTLLSKKENVRWLRKNLEKVGAKEVKIVEMSQGQKISRFMAWTFQTAEERQDWFKN</sequence>
<keyword evidence="5 6" id="KW-0949">S-adenosyl-L-methionine</keyword>
<dbReference type="AlphaFoldDB" id="A0A3A6QNY7"/>
<proteinExistence type="inferred from homology"/>
<evidence type="ECO:0000256" key="2">
    <source>
        <dbReference type="ARBA" id="ARBA00022552"/>
    </source>
</evidence>
<comment type="function">
    <text evidence="6">Specifically methylates the adenine in position 1618 of 23S rRNA.</text>
</comment>
<feature type="compositionally biased region" description="Polar residues" evidence="7">
    <location>
        <begin position="47"/>
        <end position="67"/>
    </location>
</feature>
<accession>A0A3A6QNY7</accession>
<dbReference type="EMBL" id="QVMU01000004">
    <property type="protein sequence ID" value="RJX72988.1"/>
    <property type="molecule type" value="Genomic_DNA"/>
</dbReference>
<keyword evidence="2 6" id="KW-0698">rRNA processing</keyword>
<evidence type="ECO:0000256" key="4">
    <source>
        <dbReference type="ARBA" id="ARBA00022679"/>
    </source>
</evidence>